<feature type="transmembrane region" description="Helical" evidence="1">
    <location>
        <begin position="259"/>
        <end position="275"/>
    </location>
</feature>
<reference evidence="2 3" key="1">
    <citation type="journal article" date="2015" name="Nature">
        <title>rRNA introns, odd ribosomes, and small enigmatic genomes across a large radiation of phyla.</title>
        <authorList>
            <person name="Brown C.T."/>
            <person name="Hug L.A."/>
            <person name="Thomas B.C."/>
            <person name="Sharon I."/>
            <person name="Castelle C.J."/>
            <person name="Singh A."/>
            <person name="Wilkins M.J."/>
            <person name="Williams K.H."/>
            <person name="Banfield J.F."/>
        </authorList>
    </citation>
    <scope>NUCLEOTIDE SEQUENCE [LARGE SCALE GENOMIC DNA]</scope>
</reference>
<gene>
    <name evidence="2" type="ORF">UX01_C0003G0080</name>
</gene>
<protein>
    <submittedName>
        <fullName evidence="2">Glycosyl transferase, family</fullName>
    </submittedName>
</protein>
<feature type="transmembrane region" description="Helical" evidence="1">
    <location>
        <begin position="200"/>
        <end position="219"/>
    </location>
</feature>
<evidence type="ECO:0000313" key="2">
    <source>
        <dbReference type="EMBL" id="KKU01027.1"/>
    </source>
</evidence>
<keyword evidence="2" id="KW-0808">Transferase</keyword>
<organism evidence="2 3">
    <name type="scientific">Candidatus Collierbacteria bacterium GW2011_GWB2_45_17</name>
    <dbReference type="NCBI Taxonomy" id="1618388"/>
    <lineage>
        <taxon>Bacteria</taxon>
        <taxon>Candidatus Collieribacteriota</taxon>
    </lineage>
</organism>
<evidence type="ECO:0000313" key="3">
    <source>
        <dbReference type="Proteomes" id="UP000034078"/>
    </source>
</evidence>
<dbReference type="EMBL" id="LCKO01000003">
    <property type="protein sequence ID" value="KKU01027.1"/>
    <property type="molecule type" value="Genomic_DNA"/>
</dbReference>
<keyword evidence="1" id="KW-1133">Transmembrane helix</keyword>
<feature type="transmembrane region" description="Helical" evidence="1">
    <location>
        <begin position="282"/>
        <end position="299"/>
    </location>
</feature>
<keyword evidence="1" id="KW-0812">Transmembrane</keyword>
<feature type="transmembrane region" description="Helical" evidence="1">
    <location>
        <begin position="99"/>
        <end position="116"/>
    </location>
</feature>
<feature type="transmembrane region" description="Helical" evidence="1">
    <location>
        <begin position="305"/>
        <end position="325"/>
    </location>
</feature>
<sequence length="455" mass="51471">MAKPKIDNRHCEERSDVAISLHLLLIPIILLAILNFLLVFTPEMGFDALWYHLTLPKLWLLKHQWYFPGGLLYYSVMPRLAETIFIPLIQFTGTIGPKLIQYLAGLGTGMVIWKILSNLKQTKIMKAVGVSLFYCTWLVSWQSGSAYVDLIRTFFEAVALLYLLRGSWKLGGVFLGFAIGTKWLSLGSLAIFSLVFGSSIIFPALLVSLPWFVIAYFYTGNPLYPIFSGVITNSFATLGTALKQVILTPFYLTKPFDDFLSPLVGVMFIFSLLSLRSKEGKLRQIAMVAVLGSLFSLVLDPPSSRFVLPFLPALAIASVMFIGTIEKQWLKTIFIHSVILSGFFILSLRLVAMNKYLPLLTGRMDQKTFLTNYYPRLPGTFLDTDDFVRDLPTGSKILVDKLHNLYYFPRDFDHTSWVNDRSGYDYLVTIGEDPIAFQGELIHTNSLDIQVFKLK</sequence>
<dbReference type="Proteomes" id="UP000034078">
    <property type="component" value="Unassembled WGS sequence"/>
</dbReference>
<dbReference type="GO" id="GO:0016740">
    <property type="term" value="F:transferase activity"/>
    <property type="evidence" value="ECO:0007669"/>
    <property type="project" value="UniProtKB-KW"/>
</dbReference>
<feature type="transmembrane region" description="Helical" evidence="1">
    <location>
        <begin position="226"/>
        <end position="247"/>
    </location>
</feature>
<dbReference type="AlphaFoldDB" id="A0A837II31"/>
<comment type="caution">
    <text evidence="2">The sequence shown here is derived from an EMBL/GenBank/DDBJ whole genome shotgun (WGS) entry which is preliminary data.</text>
</comment>
<accession>A0A837II31</accession>
<feature type="transmembrane region" description="Helical" evidence="1">
    <location>
        <begin position="21"/>
        <end position="40"/>
    </location>
</feature>
<feature type="transmembrane region" description="Helical" evidence="1">
    <location>
        <begin position="332"/>
        <end position="352"/>
    </location>
</feature>
<name>A0A837II31_9BACT</name>
<evidence type="ECO:0000256" key="1">
    <source>
        <dbReference type="SAM" id="Phobius"/>
    </source>
</evidence>
<keyword evidence="1" id="KW-0472">Membrane</keyword>
<proteinExistence type="predicted"/>